<dbReference type="Pfam" id="PF00019">
    <property type="entry name" value="TGF_beta"/>
    <property type="match status" value="1"/>
</dbReference>
<organism evidence="9 10">
    <name type="scientific">Xenotaenia resolanae</name>
    <dbReference type="NCBI Taxonomy" id="208358"/>
    <lineage>
        <taxon>Eukaryota</taxon>
        <taxon>Metazoa</taxon>
        <taxon>Chordata</taxon>
        <taxon>Craniata</taxon>
        <taxon>Vertebrata</taxon>
        <taxon>Euteleostomi</taxon>
        <taxon>Actinopterygii</taxon>
        <taxon>Neopterygii</taxon>
        <taxon>Teleostei</taxon>
        <taxon>Neoteleostei</taxon>
        <taxon>Acanthomorphata</taxon>
        <taxon>Ovalentaria</taxon>
        <taxon>Atherinomorphae</taxon>
        <taxon>Cyprinodontiformes</taxon>
        <taxon>Goodeidae</taxon>
        <taxon>Xenotaenia</taxon>
    </lineage>
</organism>
<sequence>PEVVRLYLSLLTCSHNHNTLEAAAGALQNLAAGHWAWSSFIRATVRKEKGLPVLVELLRSDVDKVVRAVAIALRNLAIDRRNKDLIGNYALRDLVANLPCGQQHPVKNLEGDTVVSVLNTIYEIITDNPENARVFIQGHAVQKLVAINKSRLRSQPRMPAAQKEPLPEYMLELYNRFVNDRTAVPSANVVRSFKNEDSSAQSIKATGVRIHPLLFNISIPQHEHITIAELQLLMLVRKAQRPHAGFSCNVTIYKTHDGVVWTQEVGKEGRERDKEKVPGMKDLEELVTKHIHAKDNSWVSFDLTHVVTLWQKSGCTTHRLEVHIKSLEADEEGATQEAIESGKSLAEVDIDRTMEGQHNSVVIVFSDDQTRDNREDRQELSQMIKHENDLPDNMIMSHQPLSVHPNLNFDHPGQDELEEKPTLLWSNLVYDTPSRIRRSANSESCRRMPLYVDFKDIGWDSWIIQPLGYEAYKCNGVCSTPMTSEVSPTKHAIVQTRLSLKRPERASAACCVPTKLEPISLLYHDNGVVTLNHKYEGMVVAECGCR</sequence>
<dbReference type="InterPro" id="IPR017948">
    <property type="entry name" value="TGFb_CS"/>
</dbReference>
<feature type="repeat" description="ARM" evidence="6">
    <location>
        <begin position="49"/>
        <end position="86"/>
    </location>
</feature>
<keyword evidence="4 7" id="KW-0339">Growth factor</keyword>
<dbReference type="Proteomes" id="UP001444071">
    <property type="component" value="Unassembled WGS sequence"/>
</dbReference>
<proteinExistence type="inferred from homology"/>
<dbReference type="InterPro" id="IPR000225">
    <property type="entry name" value="Armadillo"/>
</dbReference>
<reference evidence="9 10" key="1">
    <citation type="submission" date="2021-06" db="EMBL/GenBank/DDBJ databases">
        <authorList>
            <person name="Palmer J.M."/>
        </authorList>
    </citation>
    <scope>NUCLEOTIDE SEQUENCE [LARGE SCALE GENOMIC DNA]</scope>
    <source>
        <strain evidence="9 10">XR_2019</strain>
        <tissue evidence="9">Muscle</tissue>
    </source>
</reference>
<dbReference type="InterPro" id="IPR001839">
    <property type="entry name" value="TGF-b_C"/>
</dbReference>
<keyword evidence="3" id="KW-0964">Secreted</keyword>
<evidence type="ECO:0000313" key="9">
    <source>
        <dbReference type="EMBL" id="MEQ2274667.1"/>
    </source>
</evidence>
<dbReference type="Pfam" id="PF00688">
    <property type="entry name" value="TGFb_propeptide"/>
    <property type="match status" value="1"/>
</dbReference>
<evidence type="ECO:0000256" key="2">
    <source>
        <dbReference type="ARBA" id="ARBA00006656"/>
    </source>
</evidence>
<evidence type="ECO:0000256" key="1">
    <source>
        <dbReference type="ARBA" id="ARBA00004613"/>
    </source>
</evidence>
<dbReference type="PANTHER" id="PTHR11848:SF39">
    <property type="entry name" value="BONE MORPHOGENETIC PROTEIN 10"/>
    <property type="match status" value="1"/>
</dbReference>
<name>A0ABV0WYH2_9TELE</name>
<dbReference type="InterPro" id="IPR029034">
    <property type="entry name" value="Cystine-knot_cytokine"/>
</dbReference>
<dbReference type="PROSITE" id="PS00250">
    <property type="entry name" value="TGF_BETA_1"/>
    <property type="match status" value="1"/>
</dbReference>
<feature type="non-terminal residue" evidence="9">
    <location>
        <position position="1"/>
    </location>
</feature>
<dbReference type="Pfam" id="PF00514">
    <property type="entry name" value="Arm"/>
    <property type="match status" value="1"/>
</dbReference>
<evidence type="ECO:0000256" key="6">
    <source>
        <dbReference type="PROSITE-ProRule" id="PRU00259"/>
    </source>
</evidence>
<dbReference type="SMART" id="SM00204">
    <property type="entry name" value="TGFB"/>
    <property type="match status" value="1"/>
</dbReference>
<dbReference type="EMBL" id="JAHRIM010080269">
    <property type="protein sequence ID" value="MEQ2274667.1"/>
    <property type="molecule type" value="Genomic_DNA"/>
</dbReference>
<evidence type="ECO:0000256" key="5">
    <source>
        <dbReference type="ARBA" id="ARBA00023157"/>
    </source>
</evidence>
<accession>A0ABV0WYH2</accession>
<keyword evidence="5" id="KW-1015">Disulfide bond</keyword>
<evidence type="ECO:0000313" key="10">
    <source>
        <dbReference type="Proteomes" id="UP001444071"/>
    </source>
</evidence>
<dbReference type="Gene3D" id="1.25.10.10">
    <property type="entry name" value="Leucine-rich Repeat Variant"/>
    <property type="match status" value="1"/>
</dbReference>
<keyword evidence="10" id="KW-1185">Reference proteome</keyword>
<comment type="caution">
    <text evidence="9">The sequence shown here is derived from an EMBL/GenBank/DDBJ whole genome shotgun (WGS) entry which is preliminary data.</text>
</comment>
<dbReference type="PROSITE" id="PS50176">
    <property type="entry name" value="ARM_REPEAT"/>
    <property type="match status" value="1"/>
</dbReference>
<comment type="subcellular location">
    <subcellularLocation>
        <location evidence="1">Secreted</location>
    </subcellularLocation>
</comment>
<protein>
    <recommendedName>
        <fullName evidence="8">TGF-beta family profile domain-containing protein</fullName>
    </recommendedName>
</protein>
<evidence type="ECO:0000256" key="3">
    <source>
        <dbReference type="ARBA" id="ARBA00022525"/>
    </source>
</evidence>
<dbReference type="PROSITE" id="PS51362">
    <property type="entry name" value="TGF_BETA_2"/>
    <property type="match status" value="1"/>
</dbReference>
<evidence type="ECO:0000256" key="7">
    <source>
        <dbReference type="RuleBase" id="RU000354"/>
    </source>
</evidence>
<dbReference type="InterPro" id="IPR016024">
    <property type="entry name" value="ARM-type_fold"/>
</dbReference>
<feature type="domain" description="TGF-beta family profile" evidence="8">
    <location>
        <begin position="435"/>
        <end position="546"/>
    </location>
</feature>
<evidence type="ECO:0000259" key="8">
    <source>
        <dbReference type="PROSITE" id="PS51362"/>
    </source>
</evidence>
<dbReference type="PANTHER" id="PTHR11848">
    <property type="entry name" value="TGF-BETA FAMILY"/>
    <property type="match status" value="1"/>
</dbReference>
<gene>
    <name evidence="9" type="ORF">XENORESO_005465</name>
</gene>
<dbReference type="SUPFAM" id="SSF48371">
    <property type="entry name" value="ARM repeat"/>
    <property type="match status" value="1"/>
</dbReference>
<dbReference type="InterPro" id="IPR001111">
    <property type="entry name" value="TGF-b_propeptide"/>
</dbReference>
<dbReference type="InterPro" id="IPR015615">
    <property type="entry name" value="TGF-beta-rel"/>
</dbReference>
<comment type="similarity">
    <text evidence="2 7">Belongs to the TGF-beta family.</text>
</comment>
<dbReference type="InterPro" id="IPR011989">
    <property type="entry name" value="ARM-like"/>
</dbReference>
<dbReference type="Gene3D" id="2.10.90.10">
    <property type="entry name" value="Cystine-knot cytokines"/>
    <property type="match status" value="1"/>
</dbReference>
<dbReference type="SMART" id="SM00185">
    <property type="entry name" value="ARM"/>
    <property type="match status" value="1"/>
</dbReference>
<dbReference type="SUPFAM" id="SSF57501">
    <property type="entry name" value="Cystine-knot cytokines"/>
    <property type="match status" value="1"/>
</dbReference>
<evidence type="ECO:0000256" key="4">
    <source>
        <dbReference type="ARBA" id="ARBA00023030"/>
    </source>
</evidence>